<evidence type="ECO:0008006" key="4">
    <source>
        <dbReference type="Google" id="ProtNLM"/>
    </source>
</evidence>
<dbReference type="Proteomes" id="UP001194696">
    <property type="component" value="Unassembled WGS sequence"/>
</dbReference>
<evidence type="ECO:0000313" key="2">
    <source>
        <dbReference type="EMBL" id="KAG0280851.1"/>
    </source>
</evidence>
<dbReference type="Gene3D" id="3.50.50.60">
    <property type="entry name" value="FAD/NAD(P)-binding domain"/>
    <property type="match status" value="1"/>
</dbReference>
<evidence type="ECO:0000256" key="1">
    <source>
        <dbReference type="SAM" id="MobiDB-lite"/>
    </source>
</evidence>
<protein>
    <recommendedName>
        <fullName evidence="4">FAD-binding domain-containing protein</fullName>
    </recommendedName>
</protein>
<dbReference type="InterPro" id="IPR036188">
    <property type="entry name" value="FAD/NAD-bd_sf"/>
</dbReference>
<comment type="caution">
    <text evidence="2">The sequence shown here is derived from an EMBL/GenBank/DDBJ whole genome shotgun (WGS) entry which is preliminary data.</text>
</comment>
<name>A0ABQ7JMC2_9FUNG</name>
<feature type="region of interest" description="Disordered" evidence="1">
    <location>
        <begin position="1"/>
        <end position="28"/>
    </location>
</feature>
<accession>A0ABQ7JMC2</accession>
<keyword evidence="3" id="KW-1185">Reference proteome</keyword>
<proteinExistence type="predicted"/>
<dbReference type="Pfam" id="PF13450">
    <property type="entry name" value="NAD_binding_8"/>
    <property type="match status" value="1"/>
</dbReference>
<reference evidence="2 3" key="1">
    <citation type="journal article" date="2020" name="Fungal Divers.">
        <title>Resolving the Mortierellaceae phylogeny through synthesis of multi-gene phylogenetics and phylogenomics.</title>
        <authorList>
            <person name="Vandepol N."/>
            <person name="Liber J."/>
            <person name="Desiro A."/>
            <person name="Na H."/>
            <person name="Kennedy M."/>
            <person name="Barry K."/>
            <person name="Grigoriev I.V."/>
            <person name="Miller A.N."/>
            <person name="O'Donnell K."/>
            <person name="Stajich J.E."/>
            <person name="Bonito G."/>
        </authorList>
    </citation>
    <scope>NUCLEOTIDE SEQUENCE [LARGE SCALE GENOMIC DNA]</scope>
    <source>
        <strain evidence="2 3">AD045</strain>
    </source>
</reference>
<dbReference type="PRINTS" id="PR00419">
    <property type="entry name" value="ADXRDTASE"/>
</dbReference>
<dbReference type="EMBL" id="JAAAIM010001230">
    <property type="protein sequence ID" value="KAG0280851.1"/>
    <property type="molecule type" value="Genomic_DNA"/>
</dbReference>
<sequence>MTTHSTTTAGDTTSSPQQGPTPSSSDKPRVIIIGAGIAGLTLAGLLHKAGVHFDVFEKAPVARTV</sequence>
<organism evidence="2 3">
    <name type="scientific">Linnemannia gamsii</name>
    <dbReference type="NCBI Taxonomy" id="64522"/>
    <lineage>
        <taxon>Eukaryota</taxon>
        <taxon>Fungi</taxon>
        <taxon>Fungi incertae sedis</taxon>
        <taxon>Mucoromycota</taxon>
        <taxon>Mortierellomycotina</taxon>
        <taxon>Mortierellomycetes</taxon>
        <taxon>Mortierellales</taxon>
        <taxon>Mortierellaceae</taxon>
        <taxon>Linnemannia</taxon>
    </lineage>
</organism>
<dbReference type="SUPFAM" id="SSF51905">
    <property type="entry name" value="FAD/NAD(P)-binding domain"/>
    <property type="match status" value="1"/>
</dbReference>
<gene>
    <name evidence="2" type="ORF">BGZ96_001409</name>
</gene>
<feature type="non-terminal residue" evidence="2">
    <location>
        <position position="65"/>
    </location>
</feature>
<evidence type="ECO:0000313" key="3">
    <source>
        <dbReference type="Proteomes" id="UP001194696"/>
    </source>
</evidence>